<evidence type="ECO:0000313" key="8">
    <source>
        <dbReference type="EMBL" id="STQ85444.1"/>
    </source>
</evidence>
<dbReference type="EMBL" id="JRPD02000040">
    <property type="protein sequence ID" value="TLD98120.1"/>
    <property type="molecule type" value="Genomic_DNA"/>
</dbReference>
<dbReference type="UniPathway" id="UPA00223">
    <property type="reaction ID" value="UER00717"/>
</dbReference>
<evidence type="ECO:0000313" key="10">
    <source>
        <dbReference type="Proteomes" id="UP000029922"/>
    </source>
</evidence>
<dbReference type="Proteomes" id="UP000029922">
    <property type="component" value="Unassembled WGS sequence"/>
</dbReference>
<dbReference type="GO" id="GO:0019679">
    <property type="term" value="P:propionate metabolic process, methylcitrate cycle"/>
    <property type="evidence" value="ECO:0007669"/>
    <property type="project" value="TreeGrafter"/>
</dbReference>
<evidence type="ECO:0000256" key="6">
    <source>
        <dbReference type="PIRNR" id="PIRNR001369"/>
    </source>
</evidence>
<comment type="similarity">
    <text evidence="2 6">Belongs to the citrate synthase family.</text>
</comment>
<dbReference type="STRING" id="216.LS73_10275"/>
<dbReference type="PIRSF" id="PIRSF001369">
    <property type="entry name" value="Citrate_synth"/>
    <property type="match status" value="1"/>
</dbReference>
<feature type="active site" evidence="7">
    <location>
        <position position="333"/>
    </location>
</feature>
<evidence type="ECO:0000256" key="1">
    <source>
        <dbReference type="ARBA" id="ARBA00004751"/>
    </source>
</evidence>
<dbReference type="EMBL" id="UGJE01000002">
    <property type="protein sequence ID" value="STQ85444.1"/>
    <property type="molecule type" value="Genomic_DNA"/>
</dbReference>
<dbReference type="InterPro" id="IPR011278">
    <property type="entry name" value="2-MeCitrate/Citrate_synth_II"/>
</dbReference>
<reference evidence="8 11" key="2">
    <citation type="submission" date="2018-06" db="EMBL/GenBank/DDBJ databases">
        <authorList>
            <consortium name="Pathogen Informatics"/>
            <person name="Doyle S."/>
        </authorList>
    </citation>
    <scope>NUCLEOTIDE SEQUENCE [LARGE SCALE GENOMIC DNA]</scope>
    <source>
        <strain evidence="8 11">NCTC12714</strain>
    </source>
</reference>
<protein>
    <recommendedName>
        <fullName evidence="6">Citrate synthase</fullName>
    </recommendedName>
</protein>
<dbReference type="PRINTS" id="PR00143">
    <property type="entry name" value="CITRTSNTHASE"/>
</dbReference>
<dbReference type="GO" id="GO:0006099">
    <property type="term" value="P:tricarboxylic acid cycle"/>
    <property type="evidence" value="ECO:0007669"/>
    <property type="project" value="UniProtKB-UniPathway"/>
</dbReference>
<keyword evidence="4 6" id="KW-0808">Transferase</keyword>
<reference evidence="9 10" key="1">
    <citation type="journal article" date="2014" name="Genome Announc.">
        <title>Draft genome sequences of eight enterohepatic helicobacter species isolated from both laboratory and wild rodents.</title>
        <authorList>
            <person name="Sheh A."/>
            <person name="Shen Z."/>
            <person name="Fox J.G."/>
        </authorList>
    </citation>
    <scope>NUCLEOTIDE SEQUENCE [LARGE SCALE GENOMIC DNA]</scope>
    <source>
        <strain evidence="9 10">ST1</strain>
    </source>
</reference>
<dbReference type="SUPFAM" id="SSF48256">
    <property type="entry name" value="Citrate synthase"/>
    <property type="match status" value="1"/>
</dbReference>
<dbReference type="InterPro" id="IPR024176">
    <property type="entry name" value="Citrate_synthase_bac-typ"/>
</dbReference>
<proteinExistence type="inferred from homology"/>
<evidence type="ECO:0000313" key="11">
    <source>
        <dbReference type="Proteomes" id="UP000255139"/>
    </source>
</evidence>
<keyword evidence="3" id="KW-0816">Tricarboxylic acid cycle</keyword>
<dbReference type="InterPro" id="IPR036969">
    <property type="entry name" value="Citrate_synthase_sf"/>
</dbReference>
<sequence length="396" mass="44603">MSAKKKQGGLAGIVAGKTAICTVGDGHSLRYCGYDIYELAKHASFEEVAFLLLYGELPKISDLETFKKNLFSNRILSKEMKEILKLVPKDSHPMDVMRTGVSLLGNLSPEKPDFSNQDFVALQILGASPSILLYWHAYHYQNKELDFESSESVLECSTAKFFLETLHQRQVPQIWVDAMNVSLILYAEHEFNASTFTSRTIASTLSDLHSSIVGGICALKGPLHGGANEAAMELLSGLPNVESVLPAMQKKLDNKEKIMGFGHRVYVTNDPRNIIIKEWSKKLSNYNADNKNELVKSGLLTHDVLESSKDLYDKSEVVERFMWESKKLFPNLDFYSASTYHFMGIPTDYFTPIFIMSRETGWLGHIFEQRADNKLIRPNAEYIGSGDREFVAMSSR</sequence>
<dbReference type="GO" id="GO:0036440">
    <property type="term" value="F:citrate synthase activity"/>
    <property type="evidence" value="ECO:0007669"/>
    <property type="project" value="UniProtKB-EC"/>
</dbReference>
<dbReference type="RefSeq" id="WP_034559722.1">
    <property type="nucleotide sequence ID" value="NZ_FZML01000007.1"/>
</dbReference>
<accession>A0A099TXY3</accession>
<dbReference type="PANTHER" id="PTHR11739:SF25">
    <property type="entry name" value="CITRATE SYNTHASE-RELATED PROTEIN DDB_G0287281"/>
    <property type="match status" value="1"/>
</dbReference>
<comment type="pathway">
    <text evidence="1">Carbohydrate metabolism; tricarboxylic acid cycle; isocitrate from oxaloacetate: step 1/2.</text>
</comment>
<evidence type="ECO:0000256" key="7">
    <source>
        <dbReference type="PIRSR" id="PIRSR001369-1"/>
    </source>
</evidence>
<comment type="catalytic activity">
    <reaction evidence="5">
        <text>oxaloacetate + acetyl-CoA + H2O = citrate + CoA + H(+)</text>
        <dbReference type="Rhea" id="RHEA:16845"/>
        <dbReference type="ChEBI" id="CHEBI:15377"/>
        <dbReference type="ChEBI" id="CHEBI:15378"/>
        <dbReference type="ChEBI" id="CHEBI:16452"/>
        <dbReference type="ChEBI" id="CHEBI:16947"/>
        <dbReference type="ChEBI" id="CHEBI:57287"/>
        <dbReference type="ChEBI" id="CHEBI:57288"/>
        <dbReference type="EC" id="2.3.3.16"/>
    </reaction>
</comment>
<dbReference type="InterPro" id="IPR002020">
    <property type="entry name" value="Citrate_synthase"/>
</dbReference>
<evidence type="ECO:0000256" key="2">
    <source>
        <dbReference type="ARBA" id="ARBA00010566"/>
    </source>
</evidence>
<feature type="active site" evidence="7">
    <location>
        <position position="263"/>
    </location>
</feature>
<evidence type="ECO:0000313" key="9">
    <source>
        <dbReference type="EMBL" id="TLD98120.1"/>
    </source>
</evidence>
<dbReference type="Gene3D" id="1.10.230.10">
    <property type="entry name" value="Cytochrome P450-Terp, domain 2"/>
    <property type="match status" value="1"/>
</dbReference>
<dbReference type="AlphaFoldDB" id="A0A099TXY3"/>
<name>A0A099TXY3_9HELI</name>
<evidence type="ECO:0000256" key="3">
    <source>
        <dbReference type="ARBA" id="ARBA00022532"/>
    </source>
</evidence>
<keyword evidence="11" id="KW-1185">Reference proteome</keyword>
<dbReference type="InterPro" id="IPR016143">
    <property type="entry name" value="Citrate_synth-like_sm_a-sub"/>
</dbReference>
<evidence type="ECO:0000256" key="5">
    <source>
        <dbReference type="ARBA" id="ARBA00049288"/>
    </source>
</evidence>
<gene>
    <name evidence="8" type="primary">prpC</name>
    <name evidence="9" type="ORF">LS73_009385</name>
    <name evidence="8" type="ORF">NCTC12714_00229</name>
</gene>
<dbReference type="OrthoDB" id="9800864at2"/>
<dbReference type="PANTHER" id="PTHR11739">
    <property type="entry name" value="CITRATE SYNTHASE"/>
    <property type="match status" value="1"/>
</dbReference>
<dbReference type="Gene3D" id="1.10.580.10">
    <property type="entry name" value="Citrate Synthase, domain 1"/>
    <property type="match status" value="1"/>
</dbReference>
<dbReference type="GO" id="GO:0050440">
    <property type="term" value="F:2-methylcitrate synthase activity"/>
    <property type="evidence" value="ECO:0007669"/>
    <property type="project" value="TreeGrafter"/>
</dbReference>
<dbReference type="Pfam" id="PF00285">
    <property type="entry name" value="Citrate_synt"/>
    <property type="match status" value="1"/>
</dbReference>
<dbReference type="InterPro" id="IPR016142">
    <property type="entry name" value="Citrate_synth-like_lrg_a-sub"/>
</dbReference>
<dbReference type="Proteomes" id="UP000255139">
    <property type="component" value="Unassembled WGS sequence"/>
</dbReference>
<keyword evidence="8" id="KW-0012">Acyltransferase</keyword>
<dbReference type="NCBIfam" id="TIGR01800">
    <property type="entry name" value="cit_synth_II"/>
    <property type="match status" value="1"/>
</dbReference>
<organism evidence="8 11">
    <name type="scientific">Helicobacter muridarum</name>
    <dbReference type="NCBI Taxonomy" id="216"/>
    <lineage>
        <taxon>Bacteria</taxon>
        <taxon>Pseudomonadati</taxon>
        <taxon>Campylobacterota</taxon>
        <taxon>Epsilonproteobacteria</taxon>
        <taxon>Campylobacterales</taxon>
        <taxon>Helicobacteraceae</taxon>
        <taxon>Helicobacter</taxon>
    </lineage>
</organism>
<dbReference type="GO" id="GO:0005737">
    <property type="term" value="C:cytoplasm"/>
    <property type="evidence" value="ECO:0007669"/>
    <property type="project" value="InterPro"/>
</dbReference>
<dbReference type="GO" id="GO:0005975">
    <property type="term" value="P:carbohydrate metabolic process"/>
    <property type="evidence" value="ECO:0007669"/>
    <property type="project" value="TreeGrafter"/>
</dbReference>
<evidence type="ECO:0000256" key="4">
    <source>
        <dbReference type="ARBA" id="ARBA00022679"/>
    </source>
</evidence>